<organism evidence="12 13">
    <name type="scientific">Strigamia maritima</name>
    <name type="common">European centipede</name>
    <name type="synonym">Geophilus maritimus</name>
    <dbReference type="NCBI Taxonomy" id="126957"/>
    <lineage>
        <taxon>Eukaryota</taxon>
        <taxon>Metazoa</taxon>
        <taxon>Ecdysozoa</taxon>
        <taxon>Arthropoda</taxon>
        <taxon>Myriapoda</taxon>
        <taxon>Chilopoda</taxon>
        <taxon>Pleurostigmophora</taxon>
        <taxon>Geophilomorpha</taxon>
        <taxon>Linotaeniidae</taxon>
        <taxon>Strigamia</taxon>
    </lineage>
</organism>
<dbReference type="InterPro" id="IPR055457">
    <property type="entry name" value="OST48_N"/>
</dbReference>
<feature type="domain" description="OST48 N-terminal" evidence="10">
    <location>
        <begin position="48"/>
        <end position="300"/>
    </location>
</feature>
<evidence type="ECO:0000256" key="9">
    <source>
        <dbReference type="RuleBase" id="RU361142"/>
    </source>
</evidence>
<sequence>MVLRCNSHATPRNCSVATLTGIMARIFQCVFSLLIFISAFCAINCSKRTLVLLDNLAIRETHSIFFKSLQDRGYELTYKPADDSNLALVKYGKFLYDNLIIFSPSVEEFGGSLSLEAITNFIDGGGNILVAASSDVSDLIRDIASECGFEADEEGASVIDHLNYDLADEGKHTLVVADPSNLIDAPTIIGNKNIPPILYRGVGLVSDKENPLVLEILSASSSAYSYNTDNKITEYPHAVGKNTLLIAALQARNNARILFSGSLDFFSDEFFTSAVQKAFGGKRYERSGNQALATALSQWVFKENGVLRVGKVNHHLIGEKEAPTAYTILEDVYTIEISILNKDQWMPFDAKDVQLEFVRIDPFVRTNLKKKGSVYETRFKIPDVYGVYQFKVDYNRVGYTHLFSTTQVSVRPLEHTQYERFIVSAYPYYAGAFSMMFGVFIFSFIFIHHKDSSKDKTE</sequence>
<dbReference type="STRING" id="126957.T1IJC8"/>
<keyword evidence="6 9" id="KW-0256">Endoplasmic reticulum</keyword>
<dbReference type="PANTHER" id="PTHR10830:SF0">
    <property type="entry name" value="DOLICHYL-DIPHOSPHOOLIGOSACCHARIDE--PROTEIN GLYCOSYLTRANSFERASE 48 KDA SUBUNIT"/>
    <property type="match status" value="1"/>
</dbReference>
<dbReference type="AlphaFoldDB" id="T1IJC8"/>
<evidence type="ECO:0000313" key="12">
    <source>
        <dbReference type="EnsemblMetazoa" id="SMAR000991-PA"/>
    </source>
</evidence>
<proteinExistence type="inferred from homology"/>
<evidence type="ECO:0000256" key="6">
    <source>
        <dbReference type="ARBA" id="ARBA00022824"/>
    </source>
</evidence>
<reference evidence="13" key="1">
    <citation type="submission" date="2011-05" db="EMBL/GenBank/DDBJ databases">
        <authorList>
            <person name="Richards S.R."/>
            <person name="Qu J."/>
            <person name="Jiang H."/>
            <person name="Jhangiani S.N."/>
            <person name="Agravi P."/>
            <person name="Goodspeed R."/>
            <person name="Gross S."/>
            <person name="Mandapat C."/>
            <person name="Jackson L."/>
            <person name="Mathew T."/>
            <person name="Pu L."/>
            <person name="Thornton R."/>
            <person name="Saada N."/>
            <person name="Wilczek-Boney K.B."/>
            <person name="Lee S."/>
            <person name="Kovar C."/>
            <person name="Wu Y."/>
            <person name="Scherer S.E."/>
            <person name="Worley K.C."/>
            <person name="Muzny D.M."/>
            <person name="Gibbs R."/>
        </authorList>
    </citation>
    <scope>NUCLEOTIDE SEQUENCE</scope>
    <source>
        <strain evidence="13">Brora</strain>
    </source>
</reference>
<evidence type="ECO:0000259" key="10">
    <source>
        <dbReference type="Pfam" id="PF03345"/>
    </source>
</evidence>
<dbReference type="PANTHER" id="PTHR10830">
    <property type="entry name" value="DOLICHYL-DIPHOSPHOOLIGOSACCHARIDE--PROTEIN GLYCOSYLTRANSFERASE 48 KDA SUBUNIT"/>
    <property type="match status" value="1"/>
</dbReference>
<evidence type="ECO:0000313" key="13">
    <source>
        <dbReference type="Proteomes" id="UP000014500"/>
    </source>
</evidence>
<keyword evidence="13" id="KW-1185">Reference proteome</keyword>
<dbReference type="GO" id="GO:0018279">
    <property type="term" value="P:protein N-linked glycosylation via asparagine"/>
    <property type="evidence" value="ECO:0007669"/>
    <property type="project" value="UniProtKB-UniRule"/>
</dbReference>
<comment type="subcellular location">
    <subcellularLocation>
        <location evidence="1 9">Endoplasmic reticulum membrane</location>
        <topology evidence="1 9">Single-pass type I membrane protein</topology>
    </subcellularLocation>
</comment>
<dbReference type="Pfam" id="PF23358">
    <property type="entry name" value="OST48_MD"/>
    <property type="match status" value="1"/>
</dbReference>
<accession>T1IJC8</accession>
<comment type="subunit">
    <text evidence="9">Component of the oligosaccharyltransferase (OST) complex.</text>
</comment>
<keyword evidence="8 9" id="KW-0472">Membrane</keyword>
<evidence type="ECO:0000256" key="7">
    <source>
        <dbReference type="ARBA" id="ARBA00022989"/>
    </source>
</evidence>
<dbReference type="UniPathway" id="UPA00378"/>
<evidence type="ECO:0000256" key="8">
    <source>
        <dbReference type="ARBA" id="ARBA00023136"/>
    </source>
</evidence>
<dbReference type="EnsemblMetazoa" id="SMAR000991-RA">
    <property type="protein sequence ID" value="SMAR000991-PA"/>
    <property type="gene ID" value="SMAR000991"/>
</dbReference>
<dbReference type="PhylomeDB" id="T1IJC8"/>
<comment type="function">
    <text evidence="9">Subunit of the oligosaccharyl transferase (OST) complex that catalyzes the initial transfer of a defined glycan (Glc(3)Man(9)GlcNAc(2) in eukaryotes) from the lipid carrier dolichol-pyrophosphate to an asparagine residue within an Asn-X-Ser/Thr consensus motif in nascent polypeptide chains, the first step in protein N-glycosylation. N-glycosylation occurs cotranslationally and the complex associates with the Sec61 complex at the channel-forming translocon complex that mediates protein translocation across the endoplasmic reticulum (ER).</text>
</comment>
<evidence type="ECO:0000256" key="1">
    <source>
        <dbReference type="ARBA" id="ARBA00004115"/>
    </source>
</evidence>
<comment type="similarity">
    <text evidence="3 9">Belongs to the DDOST 48 kDa subunit family.</text>
</comment>
<name>T1IJC8_STRMM</name>
<dbReference type="InterPro" id="IPR005013">
    <property type="entry name" value="DDOST_48_kDa_subunit"/>
</dbReference>
<dbReference type="GO" id="GO:0008250">
    <property type="term" value="C:oligosaccharyltransferase complex"/>
    <property type="evidence" value="ECO:0007669"/>
    <property type="project" value="TreeGrafter"/>
</dbReference>
<evidence type="ECO:0000256" key="2">
    <source>
        <dbReference type="ARBA" id="ARBA00004922"/>
    </source>
</evidence>
<dbReference type="OMA" id="AHDEYPR"/>
<dbReference type="InterPro" id="IPR055459">
    <property type="entry name" value="OST48_MD"/>
</dbReference>
<comment type="pathway">
    <text evidence="2 9">Protein modification; protein glycosylation.</text>
</comment>
<evidence type="ECO:0000256" key="5">
    <source>
        <dbReference type="ARBA" id="ARBA00022692"/>
    </source>
</evidence>
<feature type="transmembrane region" description="Helical" evidence="9">
    <location>
        <begin position="426"/>
        <end position="447"/>
    </location>
</feature>
<dbReference type="eggNOG" id="KOG2754">
    <property type="taxonomic scope" value="Eukaryota"/>
</dbReference>
<keyword evidence="5 9" id="KW-0812">Transmembrane</keyword>
<reference evidence="12" key="2">
    <citation type="submission" date="2015-02" db="UniProtKB">
        <authorList>
            <consortium name="EnsemblMetazoa"/>
        </authorList>
    </citation>
    <scope>IDENTIFICATION</scope>
</reference>
<dbReference type="Proteomes" id="UP000014500">
    <property type="component" value="Unassembled WGS sequence"/>
</dbReference>
<protein>
    <recommendedName>
        <fullName evidence="4 9">Dolichyl-diphosphooligosaccharide--protein glycosyltransferase 48 kDa subunit</fullName>
        <shortName evidence="9">Oligosaccharyl transferase 48 kDa subunit</shortName>
    </recommendedName>
</protein>
<evidence type="ECO:0000259" key="11">
    <source>
        <dbReference type="Pfam" id="PF23358"/>
    </source>
</evidence>
<dbReference type="Pfam" id="PF03345">
    <property type="entry name" value="OST48_N"/>
    <property type="match status" value="1"/>
</dbReference>
<dbReference type="HOGENOM" id="CLU_031804_0_0_1"/>
<evidence type="ECO:0000256" key="4">
    <source>
        <dbReference type="ARBA" id="ARBA00013350"/>
    </source>
</evidence>
<dbReference type="EMBL" id="JH430253">
    <property type="status" value="NOT_ANNOTATED_CDS"/>
    <property type="molecule type" value="Genomic_DNA"/>
</dbReference>
<feature type="domain" description="OST48 middle" evidence="11">
    <location>
        <begin position="314"/>
        <end position="450"/>
    </location>
</feature>
<keyword evidence="7 9" id="KW-1133">Transmembrane helix</keyword>
<evidence type="ECO:0000256" key="3">
    <source>
        <dbReference type="ARBA" id="ARBA00008743"/>
    </source>
</evidence>